<dbReference type="AlphaFoldDB" id="A0A1H8LCZ6"/>
<reference evidence="3" key="1">
    <citation type="submission" date="2016-10" db="EMBL/GenBank/DDBJ databases">
        <authorList>
            <person name="Varghese N."/>
            <person name="Submissions S."/>
        </authorList>
    </citation>
    <scope>NUCLEOTIDE SEQUENCE [LARGE SCALE GENOMIC DNA]</scope>
    <source>
        <strain evidence="3">CGMCC 1.8704</strain>
    </source>
</reference>
<evidence type="ECO:0000313" key="2">
    <source>
        <dbReference type="EMBL" id="SEO03050.1"/>
    </source>
</evidence>
<proteinExistence type="predicted"/>
<keyword evidence="2" id="KW-0808">Transferase</keyword>
<accession>A0A1H8LCZ6</accession>
<keyword evidence="2" id="KW-0418">Kinase</keyword>
<protein>
    <submittedName>
        <fullName evidence="2">Serine/threonine-protein kinase HipA</fullName>
    </submittedName>
</protein>
<gene>
    <name evidence="2" type="ORF">SAMN04487942_1630</name>
</gene>
<dbReference type="RefSeq" id="WP_091168893.1">
    <property type="nucleotide sequence ID" value="NZ_CBCSFM010000002.1"/>
</dbReference>
<dbReference type="NCBIfam" id="TIGR03071">
    <property type="entry name" value="couple_hipA"/>
    <property type="match status" value="1"/>
</dbReference>
<feature type="domain" description="HipA N-terminal subdomain 1" evidence="1">
    <location>
        <begin position="5"/>
        <end position="103"/>
    </location>
</feature>
<dbReference type="EMBL" id="FODN01000002">
    <property type="protein sequence ID" value="SEO03050.1"/>
    <property type="molecule type" value="Genomic_DNA"/>
</dbReference>
<organism evidence="2 3">
    <name type="scientific">Flavobacterium sinopsychrotolerans</name>
    <dbReference type="NCBI Taxonomy" id="604089"/>
    <lineage>
        <taxon>Bacteria</taxon>
        <taxon>Pseudomonadati</taxon>
        <taxon>Bacteroidota</taxon>
        <taxon>Flavobacteriia</taxon>
        <taxon>Flavobacteriales</taxon>
        <taxon>Flavobacteriaceae</taxon>
        <taxon>Flavobacterium</taxon>
    </lineage>
</organism>
<name>A0A1H8LCZ6_9FLAO</name>
<evidence type="ECO:0000259" key="1">
    <source>
        <dbReference type="Pfam" id="PF13657"/>
    </source>
</evidence>
<dbReference type="GO" id="GO:0016301">
    <property type="term" value="F:kinase activity"/>
    <property type="evidence" value="ECO:0007669"/>
    <property type="project" value="UniProtKB-KW"/>
</dbReference>
<sequence length="117" mass="13668">MRKAKIVYKNEEAGVLTQHYDGSFTFQYHDSWMADSTKPDISLTLPKTTQEFHSKFLFPFFFNMLPEGSNKQVVCKYNKIDRDDYFGLLMTTAKNDSIGAVRVRLPLLYHLIHMIPQ</sequence>
<dbReference type="Proteomes" id="UP000198657">
    <property type="component" value="Unassembled WGS sequence"/>
</dbReference>
<dbReference type="InterPro" id="IPR017508">
    <property type="entry name" value="HipA_N1"/>
</dbReference>
<dbReference type="Pfam" id="PF13657">
    <property type="entry name" value="Couple_hipA"/>
    <property type="match status" value="1"/>
</dbReference>
<evidence type="ECO:0000313" key="3">
    <source>
        <dbReference type="Proteomes" id="UP000198657"/>
    </source>
</evidence>
<keyword evidence="3" id="KW-1185">Reference proteome</keyword>
<dbReference type="OrthoDB" id="196808at2"/>
<dbReference type="STRING" id="604089.SAMN04487942_1630"/>